<feature type="non-terminal residue" evidence="2">
    <location>
        <position position="69"/>
    </location>
</feature>
<proteinExistence type="predicted"/>
<evidence type="ECO:0000313" key="3">
    <source>
        <dbReference type="Proteomes" id="UP000838878"/>
    </source>
</evidence>
<reference evidence="2" key="1">
    <citation type="submission" date="2021-12" db="EMBL/GenBank/DDBJ databases">
        <authorList>
            <person name="Martin H S."/>
        </authorList>
    </citation>
    <scope>NUCLEOTIDE SEQUENCE</scope>
</reference>
<evidence type="ECO:0000256" key="1">
    <source>
        <dbReference type="SAM" id="MobiDB-lite"/>
    </source>
</evidence>
<dbReference type="AlphaFoldDB" id="A0A8J9YBG9"/>
<evidence type="ECO:0000313" key="2">
    <source>
        <dbReference type="EMBL" id="CAH0720271.1"/>
    </source>
</evidence>
<feature type="region of interest" description="Disordered" evidence="1">
    <location>
        <begin position="28"/>
        <end position="57"/>
    </location>
</feature>
<gene>
    <name evidence="2" type="ORF">BINO364_LOCUS6523</name>
</gene>
<dbReference type="EMBL" id="OV170234">
    <property type="protein sequence ID" value="CAH0720271.1"/>
    <property type="molecule type" value="Genomic_DNA"/>
</dbReference>
<sequence>MQGGGGGVVVLVTVVRYLVGIQHVQQQVRGEGGAGPRARHHERRAVPARPRPRARGAQPVHFRYEVCEE</sequence>
<name>A0A8J9YBG9_9NEOP</name>
<keyword evidence="3" id="KW-1185">Reference proteome</keyword>
<organism evidence="2 3">
    <name type="scientific">Brenthis ino</name>
    <name type="common">lesser marbled fritillary</name>
    <dbReference type="NCBI Taxonomy" id="405034"/>
    <lineage>
        <taxon>Eukaryota</taxon>
        <taxon>Metazoa</taxon>
        <taxon>Ecdysozoa</taxon>
        <taxon>Arthropoda</taxon>
        <taxon>Hexapoda</taxon>
        <taxon>Insecta</taxon>
        <taxon>Pterygota</taxon>
        <taxon>Neoptera</taxon>
        <taxon>Endopterygota</taxon>
        <taxon>Lepidoptera</taxon>
        <taxon>Glossata</taxon>
        <taxon>Ditrysia</taxon>
        <taxon>Papilionoidea</taxon>
        <taxon>Nymphalidae</taxon>
        <taxon>Heliconiinae</taxon>
        <taxon>Argynnini</taxon>
        <taxon>Brenthis</taxon>
    </lineage>
</organism>
<accession>A0A8J9YBG9</accession>
<protein>
    <submittedName>
        <fullName evidence="2">Uncharacterized protein</fullName>
    </submittedName>
</protein>
<dbReference type="Proteomes" id="UP000838878">
    <property type="component" value="Chromosome 14"/>
</dbReference>